<dbReference type="PANTHER" id="PTHR44329">
    <property type="entry name" value="SERINE/THREONINE-PROTEIN KINASE TNNI3K-RELATED"/>
    <property type="match status" value="1"/>
</dbReference>
<dbReference type="InterPro" id="IPR051681">
    <property type="entry name" value="Ser/Thr_Kinases-Pseudokinases"/>
</dbReference>
<name>A0A9P7GJZ9_9AGAR</name>
<evidence type="ECO:0000313" key="2">
    <source>
        <dbReference type="EMBL" id="KAG5652037.1"/>
    </source>
</evidence>
<accession>A0A9P7GJZ9</accession>
<dbReference type="PROSITE" id="PS50011">
    <property type="entry name" value="PROTEIN_KINASE_DOM"/>
    <property type="match status" value="1"/>
</dbReference>
<sequence length="375" mass="42281">MLIDAKALNADNPNSETCDFNRSRDLLELEAKFMEVVEDEILYKRILACEGEDAQNVLDTLQSILQYDALELRVWKKLTVAMKRLSKQAELYPRVFNLDGVKGTDSPVVASGGFGDIRQGTYNGQEVCLKTIRAYQNQKDKIAKENILVDSSSRAYIADFGLSGVDDPTILRWTSLSASASSGGSTRWQAPELFMAHNENAMDESQPVTPPPNNTKASDVYAWSCVCYEIFTGKVPFYNIANTNTAAGQIIHAVMSGKKPLMRGMEKKLWVEWGLTHQIWALMDECWNKNPDLRPDIQTVLSRLEGRQFKDDRKLPVLRNGLEPQSEHLINTLPLTLERLNEILSGPDGRVVSDNRPNLKLDIHRLPSNLELYEH</sequence>
<evidence type="ECO:0000259" key="1">
    <source>
        <dbReference type="PROSITE" id="PS50011"/>
    </source>
</evidence>
<dbReference type="Pfam" id="PF07714">
    <property type="entry name" value="PK_Tyr_Ser-Thr"/>
    <property type="match status" value="1"/>
</dbReference>
<gene>
    <name evidence="2" type="ORF">H0H81_006528</name>
</gene>
<reference evidence="2" key="1">
    <citation type="submission" date="2021-02" db="EMBL/GenBank/DDBJ databases">
        <authorList>
            <person name="Nieuwenhuis M."/>
            <person name="Van De Peppel L.J.J."/>
        </authorList>
    </citation>
    <scope>NUCLEOTIDE SEQUENCE</scope>
    <source>
        <strain evidence="2">D49</strain>
    </source>
</reference>
<dbReference type="OrthoDB" id="4062651at2759"/>
<reference evidence="2" key="2">
    <citation type="submission" date="2021-10" db="EMBL/GenBank/DDBJ databases">
        <title>Phylogenomics reveals ancestral predisposition of the termite-cultivated fungus Termitomyces towards a domesticated lifestyle.</title>
        <authorList>
            <person name="Auxier B."/>
            <person name="Grum-Grzhimaylo A."/>
            <person name="Cardenas M.E."/>
            <person name="Lodge J.D."/>
            <person name="Laessoe T."/>
            <person name="Pedersen O."/>
            <person name="Smith M.E."/>
            <person name="Kuyper T.W."/>
            <person name="Franco-Molano E.A."/>
            <person name="Baroni T.J."/>
            <person name="Aanen D.K."/>
        </authorList>
    </citation>
    <scope>NUCLEOTIDE SEQUENCE</scope>
    <source>
        <strain evidence="2">D49</strain>
    </source>
</reference>
<organism evidence="2 3">
    <name type="scientific">Sphagnurus paluster</name>
    <dbReference type="NCBI Taxonomy" id="117069"/>
    <lineage>
        <taxon>Eukaryota</taxon>
        <taxon>Fungi</taxon>
        <taxon>Dikarya</taxon>
        <taxon>Basidiomycota</taxon>
        <taxon>Agaricomycotina</taxon>
        <taxon>Agaricomycetes</taxon>
        <taxon>Agaricomycetidae</taxon>
        <taxon>Agaricales</taxon>
        <taxon>Tricholomatineae</taxon>
        <taxon>Lyophyllaceae</taxon>
        <taxon>Sphagnurus</taxon>
    </lineage>
</organism>
<comment type="caution">
    <text evidence="2">The sequence shown here is derived from an EMBL/GenBank/DDBJ whole genome shotgun (WGS) entry which is preliminary data.</text>
</comment>
<feature type="domain" description="Protein kinase" evidence="1">
    <location>
        <begin position="1"/>
        <end position="310"/>
    </location>
</feature>
<evidence type="ECO:0000313" key="3">
    <source>
        <dbReference type="Proteomes" id="UP000717328"/>
    </source>
</evidence>
<proteinExistence type="predicted"/>
<dbReference type="Gene3D" id="1.10.510.10">
    <property type="entry name" value="Transferase(Phosphotransferase) domain 1"/>
    <property type="match status" value="1"/>
</dbReference>
<dbReference type="GO" id="GO:0004674">
    <property type="term" value="F:protein serine/threonine kinase activity"/>
    <property type="evidence" value="ECO:0007669"/>
    <property type="project" value="TreeGrafter"/>
</dbReference>
<dbReference type="SUPFAM" id="SSF56112">
    <property type="entry name" value="Protein kinase-like (PK-like)"/>
    <property type="match status" value="1"/>
</dbReference>
<dbReference type="Proteomes" id="UP000717328">
    <property type="component" value="Unassembled WGS sequence"/>
</dbReference>
<dbReference type="EMBL" id="JABCKI010000169">
    <property type="protein sequence ID" value="KAG5652037.1"/>
    <property type="molecule type" value="Genomic_DNA"/>
</dbReference>
<dbReference type="InterPro" id="IPR011009">
    <property type="entry name" value="Kinase-like_dom_sf"/>
</dbReference>
<dbReference type="InterPro" id="IPR000719">
    <property type="entry name" value="Prot_kinase_dom"/>
</dbReference>
<keyword evidence="3" id="KW-1185">Reference proteome</keyword>
<dbReference type="GO" id="GO:0005524">
    <property type="term" value="F:ATP binding"/>
    <property type="evidence" value="ECO:0007669"/>
    <property type="project" value="InterPro"/>
</dbReference>
<dbReference type="AlphaFoldDB" id="A0A9P7GJZ9"/>
<protein>
    <recommendedName>
        <fullName evidence="1">Protein kinase domain-containing protein</fullName>
    </recommendedName>
</protein>
<dbReference type="InterPro" id="IPR001245">
    <property type="entry name" value="Ser-Thr/Tyr_kinase_cat_dom"/>
</dbReference>